<proteinExistence type="predicted"/>
<sequence length="367" mass="39125">MAQGKVTINNLNLSQGNFPEVERKALFIGVGAKNLGRVLSLNTQSNLDESLGADDSALKTNVAAAKANGGENWQAYAAPINSGDPWEAALDQAMLTVSPELVALCAPAADAAAIEAMQTKAELIRTTIGRRVIILTASAGVDAETQSWSDYEAAQAAITQGAACPRVAVVPQLHGNDLGVLVGRLCNRAVSIADSPMRVATGSVLGLGDAPVDRDGVELPDATLATLDANRLSCVQRYPDYPGTYWGDCNLLDVPAGDYQVIENLRVVDKAARAIRILAIARVANRSLNSTPVSIAANKTYFMRPLREMSKSVVFAGEHFPGEIKSPKDDSIEIVWPTKTRVEVYLKVQPYNCPKDITANIILDLSN</sequence>
<accession>Q2S7H8</accession>
<dbReference type="KEGG" id="hch:HCH_06772"/>
<dbReference type="HOGENOM" id="CLU_041398_0_0_6"/>
<dbReference type="EMBL" id="CP000155">
    <property type="protein sequence ID" value="ABC33396.1"/>
    <property type="molecule type" value="Genomic_DNA"/>
</dbReference>
<protein>
    <submittedName>
        <fullName evidence="1">Probable phage protein</fullName>
    </submittedName>
</protein>
<dbReference type="Pfam" id="PF10758">
    <property type="entry name" value="DUF2586"/>
    <property type="match status" value="1"/>
</dbReference>
<organism evidence="1 2">
    <name type="scientific">Hahella chejuensis (strain KCTC 2396)</name>
    <dbReference type="NCBI Taxonomy" id="349521"/>
    <lineage>
        <taxon>Bacteria</taxon>
        <taxon>Pseudomonadati</taxon>
        <taxon>Pseudomonadota</taxon>
        <taxon>Gammaproteobacteria</taxon>
        <taxon>Oceanospirillales</taxon>
        <taxon>Hahellaceae</taxon>
        <taxon>Hahella</taxon>
    </lineage>
</organism>
<name>Q2S7H8_HAHCH</name>
<dbReference type="RefSeq" id="WP_011400447.1">
    <property type="nucleotide sequence ID" value="NC_007645.1"/>
</dbReference>
<dbReference type="STRING" id="349521.HCH_06772"/>
<reference evidence="1 2" key="1">
    <citation type="journal article" date="2005" name="Nucleic Acids Res.">
        <title>Genomic blueprint of Hahella chejuensis, a marine microbe producing an algicidal agent.</title>
        <authorList>
            <person name="Jeong H."/>
            <person name="Yim J.H."/>
            <person name="Lee C."/>
            <person name="Choi S.-H."/>
            <person name="Park Y.K."/>
            <person name="Yoon S.H."/>
            <person name="Hur C.-G."/>
            <person name="Kang H.-Y."/>
            <person name="Kim D."/>
            <person name="Lee H.H."/>
            <person name="Park K.H."/>
            <person name="Park S.-H."/>
            <person name="Park H.-S."/>
            <person name="Lee H.K."/>
            <person name="Oh T.K."/>
            <person name="Kim J.F."/>
        </authorList>
    </citation>
    <scope>NUCLEOTIDE SEQUENCE [LARGE SCALE GENOMIC DNA]</scope>
    <source>
        <strain evidence="1 2">KCTC 2396</strain>
    </source>
</reference>
<dbReference type="eggNOG" id="ENOG502Z878">
    <property type="taxonomic scope" value="Bacteria"/>
</dbReference>
<dbReference type="InterPro" id="IPR019694">
    <property type="entry name" value="Phage_HP1_Orf23"/>
</dbReference>
<evidence type="ECO:0000313" key="2">
    <source>
        <dbReference type="Proteomes" id="UP000000238"/>
    </source>
</evidence>
<dbReference type="AlphaFoldDB" id="Q2S7H8"/>
<evidence type="ECO:0000313" key="1">
    <source>
        <dbReference type="EMBL" id="ABC33396.1"/>
    </source>
</evidence>
<dbReference type="Proteomes" id="UP000000238">
    <property type="component" value="Chromosome"/>
</dbReference>
<dbReference type="OrthoDB" id="5596652at2"/>
<keyword evidence="2" id="KW-1185">Reference proteome</keyword>
<gene>
    <name evidence="1" type="ordered locus">HCH_06772</name>
</gene>